<proteinExistence type="predicted"/>
<dbReference type="PANTHER" id="PTHR33594:SF1">
    <property type="entry name" value="HD_PDEASE DOMAIN-CONTAINING PROTEIN"/>
    <property type="match status" value="1"/>
</dbReference>
<dbReference type="OrthoDB" id="16547at2759"/>
<accession>A0A9P4HDI2</accession>
<evidence type="ECO:0008006" key="3">
    <source>
        <dbReference type="Google" id="ProtNLM"/>
    </source>
</evidence>
<dbReference type="Proteomes" id="UP000799777">
    <property type="component" value="Unassembled WGS sequence"/>
</dbReference>
<gene>
    <name evidence="1" type="ORF">EK21DRAFT_62746</name>
</gene>
<evidence type="ECO:0000313" key="2">
    <source>
        <dbReference type="Proteomes" id="UP000799777"/>
    </source>
</evidence>
<organism evidence="1 2">
    <name type="scientific">Setomelanomma holmii</name>
    <dbReference type="NCBI Taxonomy" id="210430"/>
    <lineage>
        <taxon>Eukaryota</taxon>
        <taxon>Fungi</taxon>
        <taxon>Dikarya</taxon>
        <taxon>Ascomycota</taxon>
        <taxon>Pezizomycotina</taxon>
        <taxon>Dothideomycetes</taxon>
        <taxon>Pleosporomycetidae</taxon>
        <taxon>Pleosporales</taxon>
        <taxon>Pleosporineae</taxon>
        <taxon>Phaeosphaeriaceae</taxon>
        <taxon>Setomelanomma</taxon>
    </lineage>
</organism>
<dbReference type="AlphaFoldDB" id="A0A9P4HDI2"/>
<evidence type="ECO:0000313" key="1">
    <source>
        <dbReference type="EMBL" id="KAF2031689.1"/>
    </source>
</evidence>
<keyword evidence="2" id="KW-1185">Reference proteome</keyword>
<name>A0A9P4HDI2_9PLEO</name>
<protein>
    <recommendedName>
        <fullName evidence="3">HD domain-containing protein</fullName>
    </recommendedName>
</protein>
<dbReference type="PANTHER" id="PTHR33594">
    <property type="entry name" value="SUPERFAMILY HYDROLASE, PUTATIVE (AFU_ORTHOLOGUE AFUA_1G03035)-RELATED"/>
    <property type="match status" value="1"/>
</dbReference>
<dbReference type="SUPFAM" id="SSF109604">
    <property type="entry name" value="HD-domain/PDEase-like"/>
    <property type="match status" value="1"/>
</dbReference>
<dbReference type="EMBL" id="ML978179">
    <property type="protein sequence ID" value="KAF2031689.1"/>
    <property type="molecule type" value="Genomic_DNA"/>
</dbReference>
<comment type="caution">
    <text evidence="1">The sequence shown here is derived from an EMBL/GenBank/DDBJ whole genome shotgun (WGS) entry which is preliminary data.</text>
</comment>
<sequence length="191" mass="21850">MNGPKFDVSHNYQHARRSKRHQWSRDIDPIIVHLGCLVHDIGNPRYVQQGELRDEKTIIFNFLVEQDVPVVIACQVACLCGHISHNLEMHDQEAVANVAKENPAFSIIQDAVRLDDLGTIGVTRILIDRGVDETLRHESIDSDVALIDGRLSHYPTSMKTETGKKIAEKRYAWMIDVWLPQFWKETVAWSV</sequence>
<reference evidence="1" key="1">
    <citation type="journal article" date="2020" name="Stud. Mycol.">
        <title>101 Dothideomycetes genomes: a test case for predicting lifestyles and emergence of pathogens.</title>
        <authorList>
            <person name="Haridas S."/>
            <person name="Albert R."/>
            <person name="Binder M."/>
            <person name="Bloem J."/>
            <person name="Labutti K."/>
            <person name="Salamov A."/>
            <person name="Andreopoulos B."/>
            <person name="Baker S."/>
            <person name="Barry K."/>
            <person name="Bills G."/>
            <person name="Bluhm B."/>
            <person name="Cannon C."/>
            <person name="Castanera R."/>
            <person name="Culley D."/>
            <person name="Daum C."/>
            <person name="Ezra D."/>
            <person name="Gonzalez J."/>
            <person name="Henrissat B."/>
            <person name="Kuo A."/>
            <person name="Liang C."/>
            <person name="Lipzen A."/>
            <person name="Lutzoni F."/>
            <person name="Magnuson J."/>
            <person name="Mondo S."/>
            <person name="Nolan M."/>
            <person name="Ohm R."/>
            <person name="Pangilinan J."/>
            <person name="Park H.-J."/>
            <person name="Ramirez L."/>
            <person name="Alfaro M."/>
            <person name="Sun H."/>
            <person name="Tritt A."/>
            <person name="Yoshinaga Y."/>
            <person name="Zwiers L.-H."/>
            <person name="Turgeon B."/>
            <person name="Goodwin S."/>
            <person name="Spatafora J."/>
            <person name="Crous P."/>
            <person name="Grigoriev I."/>
        </authorList>
    </citation>
    <scope>NUCLEOTIDE SEQUENCE</scope>
    <source>
        <strain evidence="1">CBS 110217</strain>
    </source>
</reference>
<dbReference type="Gene3D" id="1.10.3210.50">
    <property type="match status" value="1"/>
</dbReference>